<evidence type="ECO:0000313" key="1">
    <source>
        <dbReference type="EMBL" id="GME36310.1"/>
    </source>
</evidence>
<comment type="caution">
    <text evidence="1">The sequence shown here is derived from an EMBL/GenBank/DDBJ whole genome shotgun (WGS) entry which is preliminary data.</text>
</comment>
<accession>A0ACB5SDS7</accession>
<sequence length="380" mass="41820">MEQHDRLVRFLGYGNAGSVHEAIIDGTTCALKLFVDARKFAAELAAYTAIETALDPLDRKRICAFHGVYPRVHDLAGSAWPHEAVHTHGLRLALQTRPTLDECLEAGSLSRDERHDIYLQLQATLRALHASAGVAHGSVHGRNVVVDRRRRRVVLLDFSSSSLRRDAEPAQWLRRTARDWEGLDEILADVAARALRKGAGDALRRKILSAEHMERLALAAAGEGVGVDAAIGEQGQGREEGQEREDVGVEDRRGEQGRIVDAAENEVWADKERGTADTAGDGEWVDEERGTADAAEEAKEWLGDDCWLVDAVTQLSTAIRDSALIPTSYARALRVEAEEVLRRLLRTYFGELPCGGDMVFRDALGSGDDHVARGVKRKRS</sequence>
<dbReference type="EMBL" id="BSXG01000290">
    <property type="protein sequence ID" value="GME36310.1"/>
    <property type="molecule type" value="Genomic_DNA"/>
</dbReference>
<organism evidence="1 2">
    <name type="scientific">Neofusicoccum parvum</name>
    <dbReference type="NCBI Taxonomy" id="310453"/>
    <lineage>
        <taxon>Eukaryota</taxon>
        <taxon>Fungi</taxon>
        <taxon>Dikarya</taxon>
        <taxon>Ascomycota</taxon>
        <taxon>Pezizomycotina</taxon>
        <taxon>Dothideomycetes</taxon>
        <taxon>Dothideomycetes incertae sedis</taxon>
        <taxon>Botryosphaeriales</taxon>
        <taxon>Botryosphaeriaceae</taxon>
        <taxon>Neofusicoccum</taxon>
    </lineage>
</organism>
<proteinExistence type="predicted"/>
<reference evidence="1" key="1">
    <citation type="submission" date="2024-09" db="EMBL/GenBank/DDBJ databases">
        <title>Draft Genome Sequences of Neofusicoccum parvum.</title>
        <authorList>
            <person name="Ashida A."/>
            <person name="Camagna M."/>
            <person name="Tanaka A."/>
            <person name="Takemoto D."/>
        </authorList>
    </citation>
    <scope>NUCLEOTIDE SEQUENCE</scope>
    <source>
        <strain evidence="1">PPO83</strain>
    </source>
</reference>
<gene>
    <name evidence="1" type="primary">g10655</name>
    <name evidence="1" type="ORF">NpPPO83_00010655</name>
</gene>
<protein>
    <submittedName>
        <fullName evidence="1">Uncharacterized protein</fullName>
    </submittedName>
</protein>
<evidence type="ECO:0000313" key="2">
    <source>
        <dbReference type="Proteomes" id="UP001165186"/>
    </source>
</evidence>
<name>A0ACB5SDS7_9PEZI</name>
<keyword evidence="2" id="KW-1185">Reference proteome</keyword>
<dbReference type="Proteomes" id="UP001165186">
    <property type="component" value="Unassembled WGS sequence"/>
</dbReference>